<organism evidence="2 3">
    <name type="scientific">Roseivivax halotolerans</name>
    <dbReference type="NCBI Taxonomy" id="93684"/>
    <lineage>
        <taxon>Bacteria</taxon>
        <taxon>Pseudomonadati</taxon>
        <taxon>Pseudomonadota</taxon>
        <taxon>Alphaproteobacteria</taxon>
        <taxon>Rhodobacterales</taxon>
        <taxon>Roseobacteraceae</taxon>
        <taxon>Roseivivax</taxon>
    </lineage>
</organism>
<dbReference type="Gene3D" id="3.10.450.40">
    <property type="match status" value="1"/>
</dbReference>
<dbReference type="Pfam" id="PF04965">
    <property type="entry name" value="GPW_gp25"/>
    <property type="match status" value="1"/>
</dbReference>
<feature type="domain" description="IraD/Gp25-like" evidence="1">
    <location>
        <begin position="15"/>
        <end position="96"/>
    </location>
</feature>
<dbReference type="Proteomes" id="UP000243106">
    <property type="component" value="Unassembled WGS sequence"/>
</dbReference>
<evidence type="ECO:0000259" key="1">
    <source>
        <dbReference type="Pfam" id="PF04965"/>
    </source>
</evidence>
<dbReference type="EMBL" id="FOXV01000002">
    <property type="protein sequence ID" value="SFQ14429.1"/>
    <property type="molecule type" value="Genomic_DNA"/>
</dbReference>
<protein>
    <recommendedName>
        <fullName evidence="1">IraD/Gp25-like domain-containing protein</fullName>
    </recommendedName>
</protein>
<proteinExistence type="predicted"/>
<name>A0A1I5W3Y1_9RHOB</name>
<dbReference type="AlphaFoldDB" id="A0A1I5W3Y1"/>
<dbReference type="InterPro" id="IPR007048">
    <property type="entry name" value="IraD/Gp25-like"/>
</dbReference>
<dbReference type="STRING" id="93684.SAMN05421853_102111"/>
<gene>
    <name evidence="2" type="ORF">SAMN05421853_102111</name>
</gene>
<sequence length="126" mass="13661">MIGLDRHTARPIGQDAHLAQSVHDILMTPKGSLVTERRYGSDLPDLLDNPINGETKIDLYQATAEALDRWEPRIRLERVSMVSSAAGRVELQISARGRDGQPIVLDLTLGLSPERQAQALVAGGAA</sequence>
<dbReference type="RefSeq" id="WP_093009393.1">
    <property type="nucleotide sequence ID" value="NZ_FOXV01000002.1"/>
</dbReference>
<dbReference type="SUPFAM" id="SSF160719">
    <property type="entry name" value="gpW/gp25-like"/>
    <property type="match status" value="1"/>
</dbReference>
<evidence type="ECO:0000313" key="2">
    <source>
        <dbReference type="EMBL" id="SFQ14429.1"/>
    </source>
</evidence>
<accession>A0A1I5W3Y1</accession>
<keyword evidence="3" id="KW-1185">Reference proteome</keyword>
<reference evidence="3" key="1">
    <citation type="submission" date="2016-10" db="EMBL/GenBank/DDBJ databases">
        <authorList>
            <person name="Varghese N."/>
            <person name="Submissions S."/>
        </authorList>
    </citation>
    <scope>NUCLEOTIDE SEQUENCE [LARGE SCALE GENOMIC DNA]</scope>
    <source>
        <strain evidence="3">JCM 10271</strain>
    </source>
</reference>
<evidence type="ECO:0000313" key="3">
    <source>
        <dbReference type="Proteomes" id="UP000243106"/>
    </source>
</evidence>